<gene>
    <name evidence="4" type="ORF">E2L08_15715</name>
</gene>
<keyword evidence="5" id="KW-1185">Reference proteome</keyword>
<keyword evidence="2" id="KW-0169">Cobalamin biosynthesis</keyword>
<dbReference type="Pfam" id="PF02571">
    <property type="entry name" value="CbiJ"/>
    <property type="match status" value="1"/>
</dbReference>
<sequence length="248" mass="25968">MTRILILGGTTEAGALACVLAQTGAPAVFSYAGRTRAPAPQPLPTRIGGFGGVEGLRAYLRAERIGAVVDATHPFAAGMSTNAVAACAAERVPLAALERPPWTPVPGDDWRRVVDMAGAVAALGAAPRRVFLATGRQDLARFKGLPHAFLVRLVDPPETPLPLDRVTVEIARGPFDRAADRALMARHGIELVVAKNAGGTGARAKLDAAHDLRIGVVMIDRPAIPPRRVLGTVGETMSWLGHVARLGV</sequence>
<name>A0A4R5ZXG8_9RHOB</name>
<dbReference type="NCBIfam" id="TIGR00715">
    <property type="entry name" value="precor6x_red"/>
    <property type="match status" value="1"/>
</dbReference>
<evidence type="ECO:0000256" key="3">
    <source>
        <dbReference type="ARBA" id="ARBA00023002"/>
    </source>
</evidence>
<dbReference type="InterPro" id="IPR003723">
    <property type="entry name" value="Precorrin-6x_reduct"/>
</dbReference>
<dbReference type="GO" id="GO:0016994">
    <property type="term" value="F:precorrin-6A reductase activity"/>
    <property type="evidence" value="ECO:0007669"/>
    <property type="project" value="InterPro"/>
</dbReference>
<dbReference type="Proteomes" id="UP000295701">
    <property type="component" value="Unassembled WGS sequence"/>
</dbReference>
<evidence type="ECO:0000313" key="5">
    <source>
        <dbReference type="Proteomes" id="UP000295701"/>
    </source>
</evidence>
<dbReference type="PANTHER" id="PTHR36925:SF1">
    <property type="entry name" value="COBALT-PRECORRIN-6A REDUCTASE"/>
    <property type="match status" value="1"/>
</dbReference>
<dbReference type="EMBL" id="SNAA01000024">
    <property type="protein sequence ID" value="TDL74934.1"/>
    <property type="molecule type" value="Genomic_DNA"/>
</dbReference>
<dbReference type="OrthoDB" id="5183775at2"/>
<dbReference type="EC" id="1.3.1.106" evidence="4"/>
<comment type="caution">
    <text evidence="4">The sequence shown here is derived from an EMBL/GenBank/DDBJ whole genome shotgun (WGS) entry which is preliminary data.</text>
</comment>
<dbReference type="RefSeq" id="WP_133398050.1">
    <property type="nucleotide sequence ID" value="NZ_SNAA01000024.1"/>
</dbReference>
<dbReference type="PROSITE" id="PS51014">
    <property type="entry name" value="COBK_CBIJ"/>
    <property type="match status" value="1"/>
</dbReference>
<accession>A0A4R5ZXG8</accession>
<proteinExistence type="predicted"/>
<dbReference type="GO" id="GO:0009236">
    <property type="term" value="P:cobalamin biosynthetic process"/>
    <property type="evidence" value="ECO:0007669"/>
    <property type="project" value="UniProtKB-UniPathway"/>
</dbReference>
<keyword evidence="3 4" id="KW-0560">Oxidoreductase</keyword>
<dbReference type="NCBIfam" id="NF005968">
    <property type="entry name" value="PRK08057.1-2"/>
    <property type="match status" value="1"/>
</dbReference>
<dbReference type="AlphaFoldDB" id="A0A4R5ZXG8"/>
<organism evidence="4 5">
    <name type="scientific">Palleronia sediminis</name>
    <dbReference type="NCBI Taxonomy" id="2547833"/>
    <lineage>
        <taxon>Bacteria</taxon>
        <taxon>Pseudomonadati</taxon>
        <taxon>Pseudomonadota</taxon>
        <taxon>Alphaproteobacteria</taxon>
        <taxon>Rhodobacterales</taxon>
        <taxon>Roseobacteraceae</taxon>
        <taxon>Palleronia</taxon>
    </lineage>
</organism>
<evidence type="ECO:0000256" key="1">
    <source>
        <dbReference type="ARBA" id="ARBA00004953"/>
    </source>
</evidence>
<dbReference type="UniPathway" id="UPA00148"/>
<evidence type="ECO:0000313" key="4">
    <source>
        <dbReference type="EMBL" id="TDL74934.1"/>
    </source>
</evidence>
<reference evidence="4 5" key="1">
    <citation type="submission" date="2019-03" db="EMBL/GenBank/DDBJ databases">
        <title>Primorskyibacter sp. SS33 isolated from sediments.</title>
        <authorList>
            <person name="Xunke S."/>
        </authorList>
    </citation>
    <scope>NUCLEOTIDE SEQUENCE [LARGE SCALE GENOMIC DNA]</scope>
    <source>
        <strain evidence="4 5">SS33</strain>
    </source>
</reference>
<dbReference type="PANTHER" id="PTHR36925">
    <property type="entry name" value="COBALT-PRECORRIN-6A REDUCTASE"/>
    <property type="match status" value="1"/>
</dbReference>
<evidence type="ECO:0000256" key="2">
    <source>
        <dbReference type="ARBA" id="ARBA00022573"/>
    </source>
</evidence>
<comment type="pathway">
    <text evidence="1">Cofactor biosynthesis; adenosylcobalamin biosynthesis.</text>
</comment>
<protein>
    <submittedName>
        <fullName evidence="4">Cobalt-precorrin-6A reductase</fullName>
        <ecNumber evidence="4">1.3.1.106</ecNumber>
    </submittedName>
</protein>